<dbReference type="RefSeq" id="WP_013156719.1">
    <property type="nucleotide sequence ID" value="NC_014212.1"/>
</dbReference>
<keyword evidence="2" id="KW-1185">Reference proteome</keyword>
<reference evidence="1 2" key="1">
    <citation type="journal article" date="2010" name="Stand. Genomic Sci.">
        <title>Complete genome sequence of Meiothermus silvanus type strain (VI-R2).</title>
        <authorList>
            <person name="Sikorski J."/>
            <person name="Tindall B.J."/>
            <person name="Lowry S."/>
            <person name="Lucas S."/>
            <person name="Nolan M."/>
            <person name="Copeland A."/>
            <person name="Glavina Del Rio T."/>
            <person name="Tice H."/>
            <person name="Cheng J.F."/>
            <person name="Han C."/>
            <person name="Pitluck S."/>
            <person name="Liolios K."/>
            <person name="Ivanova N."/>
            <person name="Mavromatis K."/>
            <person name="Mikhailova N."/>
            <person name="Pati A."/>
            <person name="Goodwin L."/>
            <person name="Chen A."/>
            <person name="Palaniappan K."/>
            <person name="Land M."/>
            <person name="Hauser L."/>
            <person name="Chang Y.J."/>
            <person name="Jeffries C.D."/>
            <person name="Rohde M."/>
            <person name="Goker M."/>
            <person name="Woyke T."/>
            <person name="Bristow J."/>
            <person name="Eisen J.A."/>
            <person name="Markowitz V."/>
            <person name="Hugenholtz P."/>
            <person name="Kyrpides N.C."/>
            <person name="Klenk H.P."/>
            <person name="Lapidus A."/>
        </authorList>
    </citation>
    <scope>NUCLEOTIDE SEQUENCE [LARGE SCALE GENOMIC DNA]</scope>
    <source>
        <strain evidence="2">ATCC 700542 / DSM 9946 / VI-R2</strain>
    </source>
</reference>
<dbReference type="Pfam" id="PF13686">
    <property type="entry name" value="DrsE_2"/>
    <property type="match status" value="2"/>
</dbReference>
<proteinExistence type="predicted"/>
<dbReference type="InterPro" id="IPR027396">
    <property type="entry name" value="DsrEFH-like"/>
</dbReference>
<dbReference type="EMBL" id="CP002042">
    <property type="protein sequence ID" value="ADH62112.1"/>
    <property type="molecule type" value="Genomic_DNA"/>
</dbReference>
<dbReference type="Gene3D" id="3.40.1260.10">
    <property type="entry name" value="DsrEFH-like"/>
    <property type="match status" value="1"/>
</dbReference>
<evidence type="ECO:0000313" key="1">
    <source>
        <dbReference type="EMBL" id="ADH62112.1"/>
    </source>
</evidence>
<accession>D7BGV8</accession>
<dbReference type="STRING" id="526227.Mesil_0167"/>
<dbReference type="eggNOG" id="COG2210">
    <property type="taxonomic scope" value="Bacteria"/>
</dbReference>
<dbReference type="OrthoDB" id="9802028at2"/>
<dbReference type="AlphaFoldDB" id="D7BGV8"/>
<sequence>MSEKLAMIVESGTTDKLMAASILTAGAAAMGKNVTVFLTFGGLMAFKKGYEQAPMVLPNEFKGMEEILSQTMQAKKIPHWMKNFQDAKEIGNVHFYACSATMDLFDLKKDDLEPIVEDVVGVAYFMKETEGAQTLFI</sequence>
<dbReference type="HOGENOM" id="CLU_094970_2_0_0"/>
<protein>
    <submittedName>
        <fullName evidence="1">Peroxiredoxin family protein</fullName>
    </submittedName>
</protein>
<organism evidence="1 2">
    <name type="scientific">Allomeiothermus silvanus (strain ATCC 700542 / DSM 9946 / NBRC 106475 / NCIMB 13440 / VI-R2)</name>
    <name type="common">Thermus silvanus</name>
    <dbReference type="NCBI Taxonomy" id="526227"/>
    <lineage>
        <taxon>Bacteria</taxon>
        <taxon>Thermotogati</taxon>
        <taxon>Deinococcota</taxon>
        <taxon>Deinococci</taxon>
        <taxon>Thermales</taxon>
        <taxon>Thermaceae</taxon>
        <taxon>Allomeiothermus</taxon>
    </lineage>
</organism>
<dbReference type="PANTHER" id="PTHR34655:SF2">
    <property type="entry name" value="PEROXIREDOXIN FAMILY PROTEIN"/>
    <property type="match status" value="1"/>
</dbReference>
<gene>
    <name evidence="1" type="ordered locus">Mesil_0167</name>
</gene>
<evidence type="ECO:0000313" key="2">
    <source>
        <dbReference type="Proteomes" id="UP000001916"/>
    </source>
</evidence>
<dbReference type="InterPro" id="IPR032836">
    <property type="entry name" value="DsrE2-like"/>
</dbReference>
<dbReference type="KEGG" id="msv:Mesil_0167"/>
<dbReference type="PANTHER" id="PTHR34655">
    <property type="entry name" value="CONSERVED WITHIN P. AEROPHILUM"/>
    <property type="match status" value="1"/>
</dbReference>
<dbReference type="SUPFAM" id="SSF75169">
    <property type="entry name" value="DsrEFH-like"/>
    <property type="match status" value="1"/>
</dbReference>
<dbReference type="Proteomes" id="UP000001916">
    <property type="component" value="Chromosome"/>
</dbReference>
<name>D7BGV8_ALLS1</name>